<accession>A0A0C2WIR7</accession>
<organism evidence="3 4">
    <name type="scientific">Amanita muscaria (strain Koide BX008)</name>
    <dbReference type="NCBI Taxonomy" id="946122"/>
    <lineage>
        <taxon>Eukaryota</taxon>
        <taxon>Fungi</taxon>
        <taxon>Dikarya</taxon>
        <taxon>Basidiomycota</taxon>
        <taxon>Agaricomycotina</taxon>
        <taxon>Agaricomycetes</taxon>
        <taxon>Agaricomycetidae</taxon>
        <taxon>Agaricales</taxon>
        <taxon>Pluteineae</taxon>
        <taxon>Amanitaceae</taxon>
        <taxon>Amanita</taxon>
    </lineage>
</organism>
<protein>
    <recommendedName>
        <fullName evidence="2">HAT C-terminal dimerisation domain-containing protein</fullName>
    </recommendedName>
</protein>
<reference evidence="3 4" key="1">
    <citation type="submission" date="2014-04" db="EMBL/GenBank/DDBJ databases">
        <title>Evolutionary Origins and Diversification of the Mycorrhizal Mutualists.</title>
        <authorList>
            <consortium name="DOE Joint Genome Institute"/>
            <consortium name="Mycorrhizal Genomics Consortium"/>
            <person name="Kohler A."/>
            <person name="Kuo A."/>
            <person name="Nagy L.G."/>
            <person name="Floudas D."/>
            <person name="Copeland A."/>
            <person name="Barry K.W."/>
            <person name="Cichocki N."/>
            <person name="Veneault-Fourrey C."/>
            <person name="LaButti K."/>
            <person name="Lindquist E.A."/>
            <person name="Lipzen A."/>
            <person name="Lundell T."/>
            <person name="Morin E."/>
            <person name="Murat C."/>
            <person name="Riley R."/>
            <person name="Ohm R."/>
            <person name="Sun H."/>
            <person name="Tunlid A."/>
            <person name="Henrissat B."/>
            <person name="Grigoriev I.V."/>
            <person name="Hibbett D.S."/>
            <person name="Martin F."/>
        </authorList>
    </citation>
    <scope>NUCLEOTIDE SEQUENCE [LARGE SCALE GENOMIC DNA]</scope>
    <source>
        <strain evidence="3 4">Koide BX008</strain>
    </source>
</reference>
<evidence type="ECO:0000259" key="2">
    <source>
        <dbReference type="Pfam" id="PF05699"/>
    </source>
</evidence>
<dbReference type="InterPro" id="IPR008906">
    <property type="entry name" value="HATC_C_dom"/>
</dbReference>
<dbReference type="Pfam" id="PF05699">
    <property type="entry name" value="Dimer_Tnp_hAT"/>
    <property type="match status" value="1"/>
</dbReference>
<proteinExistence type="predicted"/>
<gene>
    <name evidence="3" type="ORF">M378DRAFT_90013</name>
</gene>
<dbReference type="EMBL" id="KN818456">
    <property type="protein sequence ID" value="KIL55998.1"/>
    <property type="molecule type" value="Genomic_DNA"/>
</dbReference>
<dbReference type="Proteomes" id="UP000054549">
    <property type="component" value="Unassembled WGS sequence"/>
</dbReference>
<feature type="region of interest" description="Disordered" evidence="1">
    <location>
        <begin position="1"/>
        <end position="22"/>
    </location>
</feature>
<dbReference type="GO" id="GO:0046983">
    <property type="term" value="F:protein dimerization activity"/>
    <property type="evidence" value="ECO:0007669"/>
    <property type="project" value="InterPro"/>
</dbReference>
<keyword evidence="4" id="KW-1185">Reference proteome</keyword>
<dbReference type="OrthoDB" id="3243659at2759"/>
<evidence type="ECO:0000313" key="4">
    <source>
        <dbReference type="Proteomes" id="UP000054549"/>
    </source>
</evidence>
<feature type="region of interest" description="Disordered" evidence="1">
    <location>
        <begin position="398"/>
        <end position="443"/>
    </location>
</feature>
<evidence type="ECO:0000256" key="1">
    <source>
        <dbReference type="SAM" id="MobiDB-lite"/>
    </source>
</evidence>
<feature type="compositionally biased region" description="Acidic residues" evidence="1">
    <location>
        <begin position="404"/>
        <end position="420"/>
    </location>
</feature>
<dbReference type="SUPFAM" id="SSF53098">
    <property type="entry name" value="Ribonuclease H-like"/>
    <property type="match status" value="1"/>
</dbReference>
<dbReference type="PANTHER" id="PTHR23272:SF104">
    <property type="entry name" value="HAT FAMILY DIMERISATION DOMAIN CONTAINING PROTEIN, EXPRESSED"/>
    <property type="match status" value="1"/>
</dbReference>
<dbReference type="HOGENOM" id="CLU_009123_2_1_1"/>
<name>A0A0C2WIR7_AMAMK</name>
<dbReference type="PANTHER" id="PTHR23272">
    <property type="entry name" value="BED FINGER-RELATED"/>
    <property type="match status" value="1"/>
</dbReference>
<dbReference type="InParanoid" id="A0A0C2WIR7"/>
<sequence>MISTYSRSPHFDPRSPNAHLPEDRDEVGLVRAIVVKERSSSKRKQIWETVQRKANLSPVQLILDMKVRWSSTFLMLHRAEQRKEVCNVFSIVHHHPSFYQCINEYVDEIRWEETEPANRDKVRSLKLSGEEWARVKLFLDLLGHADHAQQAFSSEKIPSLYLGIPALEALHKAWSSRASRSKYVRFVDALQAGCQKIDGYYEKTTDTPAYILSMVLDPRQKLGHFKKNWLLDLQGDVVKCVEDLFKERYTKLQGETAALHPPATVKTKLGILLRELSDDEEDTDINNADTRDLALEDPNCPWSREFHIYLDTPVETIPEGWTMIAWWGMNVHHYPVWASLAHDYLAMMASSVSSERAFSQGGITISKWHNRLKGDVVEALQSLKCAIRTNLIFREPGPSTISEGYEEDDGENDSEDEEGWDSLVIDAEAEDADNDAEDADNDD</sequence>
<dbReference type="AlphaFoldDB" id="A0A0C2WIR7"/>
<feature type="domain" description="HAT C-terminal dimerisation" evidence="2">
    <location>
        <begin position="307"/>
        <end position="384"/>
    </location>
</feature>
<feature type="compositionally biased region" description="Acidic residues" evidence="1">
    <location>
        <begin position="427"/>
        <end position="443"/>
    </location>
</feature>
<evidence type="ECO:0000313" key="3">
    <source>
        <dbReference type="EMBL" id="KIL55998.1"/>
    </source>
</evidence>
<dbReference type="InterPro" id="IPR012337">
    <property type="entry name" value="RNaseH-like_sf"/>
</dbReference>